<protein>
    <submittedName>
        <fullName evidence="1">Uncharacterized protein</fullName>
    </submittedName>
</protein>
<accession>A0A383CH92</accession>
<evidence type="ECO:0000313" key="1">
    <source>
        <dbReference type="EMBL" id="SVE31494.1"/>
    </source>
</evidence>
<name>A0A383CH92_9ZZZZ</name>
<gene>
    <name evidence="1" type="ORF">METZ01_LOCUS484348</name>
</gene>
<reference evidence="1" key="1">
    <citation type="submission" date="2018-05" db="EMBL/GenBank/DDBJ databases">
        <authorList>
            <person name="Lanie J.A."/>
            <person name="Ng W.-L."/>
            <person name="Kazmierczak K.M."/>
            <person name="Andrzejewski T.M."/>
            <person name="Davidsen T.M."/>
            <person name="Wayne K.J."/>
            <person name="Tettelin H."/>
            <person name="Glass J.I."/>
            <person name="Rusch D."/>
            <person name="Podicherti R."/>
            <person name="Tsui H.-C.T."/>
            <person name="Winkler M.E."/>
        </authorList>
    </citation>
    <scope>NUCLEOTIDE SEQUENCE</scope>
</reference>
<proteinExistence type="predicted"/>
<sequence length="49" mass="5287">MNIKNNARSTLTPEVIIGSMSSLNEIGPTSSTTIPPPINIKIHMTKIKP</sequence>
<organism evidence="1">
    <name type="scientific">marine metagenome</name>
    <dbReference type="NCBI Taxonomy" id="408172"/>
    <lineage>
        <taxon>unclassified sequences</taxon>
        <taxon>metagenomes</taxon>
        <taxon>ecological metagenomes</taxon>
    </lineage>
</organism>
<dbReference type="EMBL" id="UINC01208779">
    <property type="protein sequence ID" value="SVE31494.1"/>
    <property type="molecule type" value="Genomic_DNA"/>
</dbReference>
<dbReference type="AlphaFoldDB" id="A0A383CH92"/>